<dbReference type="GO" id="GO:0005737">
    <property type="term" value="C:cytoplasm"/>
    <property type="evidence" value="ECO:0007669"/>
    <property type="project" value="UniProtKB-SubCell"/>
</dbReference>
<reference evidence="12" key="1">
    <citation type="submission" date="2025-08" db="UniProtKB">
        <authorList>
            <consortium name="Ensembl"/>
        </authorList>
    </citation>
    <scope>IDENTIFICATION</scope>
</reference>
<evidence type="ECO:0000256" key="8">
    <source>
        <dbReference type="ARBA" id="ARBA00039209"/>
    </source>
</evidence>
<dbReference type="PANTHER" id="PTHR12974:SF46">
    <property type="entry name" value="TERMINAL NUCLEOTIDYLTRANSFERASE 5B"/>
    <property type="match status" value="1"/>
</dbReference>
<evidence type="ECO:0000256" key="9">
    <source>
        <dbReference type="ARBA" id="ARBA00042089"/>
    </source>
</evidence>
<dbReference type="Pfam" id="PF07984">
    <property type="entry name" value="NTP_transf_7"/>
    <property type="match status" value="3"/>
</dbReference>
<sequence length="720" mass="79595">MSSLALPLPPLFQTSRPVASVMVQESACPNSSSKSPPRDSVPLSKPPASSPAPQSRHGHGSSSRSSSPQDRRRSPSPSRSSKRTPSPQQPGSDPPSLPSHLQRLSPSQLCRLHRLLCSPVSVHGRGNFPTLSVTPHLLLSSVRSRLLSRHLPVHSVRLCGSAAAHVLDPGNRCLDYKDLDLVFKMDLHCEEAFQAVKLSVLECLLEFLPSSVERSRLSPATLCSAYILKLVKVAGEHPGLAYSGLGAEIHPAEVIGNVPGVRASKFAPTVCPGPPLVHVSPMMDEKLVSTFNISGLDPEVDLTTCKPRQYGKAAMPSDRWSLVSLWNRDGRNLELKFVSFLKREFEFSVDSFQIILDPLLVFYESDNHLGHNLESCDSDEDGKIHVGEGADDWCSKCKICCCAIEQNRDGQGFEDGGAMLKENDGHSDFSFRAFEGGLTQQKSQTVNCALNCETTRHHPRCFPSQCQCKHSSFANADDKSIVRQFQEHDAKESIQDDDSTLSSHCFSLSSLPGVIAESLYGKISTALDHLAARLICTHRPEEIRGGGLFKYCELLARGFKPENAAEARRLERYMCSRFFIDFPTLATQAQRLCSYLAAHFPREPELRITFLVALRRVVDASTVCLMGYERRQVLDLLGLAAAWASAELQNSKISTGVASDPLSCCFYRLNSHLIPSSFERNVQKRASNRHVLYVISASPNQQHWQHLFYPLTYPTWLPSN</sequence>
<keyword evidence="13" id="KW-1185">Reference proteome</keyword>
<dbReference type="GeneTree" id="ENSGT00940000160747"/>
<evidence type="ECO:0000256" key="6">
    <source>
        <dbReference type="ARBA" id="ARBA00022679"/>
    </source>
</evidence>
<proteinExistence type="inferred from homology"/>
<comment type="subcellular location">
    <subcellularLocation>
        <location evidence="2">Cytoplasm</location>
    </subcellularLocation>
    <subcellularLocation>
        <location evidence="1">Nucleus</location>
    </subcellularLocation>
</comment>
<name>A0A8C4Q240_EPTBU</name>
<feature type="compositionally biased region" description="Low complexity" evidence="11">
    <location>
        <begin position="51"/>
        <end position="68"/>
    </location>
</feature>
<evidence type="ECO:0000256" key="4">
    <source>
        <dbReference type="ARBA" id="ARBA00012388"/>
    </source>
</evidence>
<evidence type="ECO:0000256" key="10">
    <source>
        <dbReference type="ARBA" id="ARBA00047933"/>
    </source>
</evidence>
<dbReference type="PANTHER" id="PTHR12974">
    <property type="entry name" value="PRION-LIKE- Q/N-RICH -DOMAIN-BEARING PROTEIN PROTEIN 44"/>
    <property type="match status" value="1"/>
</dbReference>
<comment type="catalytic activity">
    <reaction evidence="10">
        <text>RNA(n) + ATP = RNA(n)-3'-adenine ribonucleotide + diphosphate</text>
        <dbReference type="Rhea" id="RHEA:11332"/>
        <dbReference type="Rhea" id="RHEA-COMP:14527"/>
        <dbReference type="Rhea" id="RHEA-COMP:17347"/>
        <dbReference type="ChEBI" id="CHEBI:30616"/>
        <dbReference type="ChEBI" id="CHEBI:33019"/>
        <dbReference type="ChEBI" id="CHEBI:140395"/>
        <dbReference type="ChEBI" id="CHEBI:173115"/>
        <dbReference type="EC" id="2.7.7.19"/>
    </reaction>
    <physiologicalReaction direction="left-to-right" evidence="10">
        <dbReference type="Rhea" id="RHEA:11333"/>
    </physiologicalReaction>
</comment>
<dbReference type="SMART" id="SM01153">
    <property type="entry name" value="DUF1693"/>
    <property type="match status" value="1"/>
</dbReference>
<dbReference type="GO" id="GO:0005634">
    <property type="term" value="C:nucleus"/>
    <property type="evidence" value="ECO:0007669"/>
    <property type="project" value="UniProtKB-SubCell"/>
</dbReference>
<evidence type="ECO:0000313" key="13">
    <source>
        <dbReference type="Proteomes" id="UP000694388"/>
    </source>
</evidence>
<evidence type="ECO:0000313" key="12">
    <source>
        <dbReference type="Ensembl" id="ENSEBUP00000008815.1"/>
    </source>
</evidence>
<feature type="compositionally biased region" description="Low complexity" evidence="11">
    <location>
        <begin position="75"/>
        <end position="91"/>
    </location>
</feature>
<reference evidence="12" key="2">
    <citation type="submission" date="2025-09" db="UniProtKB">
        <authorList>
            <consortium name="Ensembl"/>
        </authorList>
    </citation>
    <scope>IDENTIFICATION</scope>
</reference>
<dbReference type="GO" id="GO:0003723">
    <property type="term" value="F:RNA binding"/>
    <property type="evidence" value="ECO:0007669"/>
    <property type="project" value="TreeGrafter"/>
</dbReference>
<evidence type="ECO:0000256" key="3">
    <source>
        <dbReference type="ARBA" id="ARBA00007631"/>
    </source>
</evidence>
<organism evidence="12 13">
    <name type="scientific">Eptatretus burgeri</name>
    <name type="common">Inshore hagfish</name>
    <dbReference type="NCBI Taxonomy" id="7764"/>
    <lineage>
        <taxon>Eukaryota</taxon>
        <taxon>Metazoa</taxon>
        <taxon>Chordata</taxon>
        <taxon>Craniata</taxon>
        <taxon>Vertebrata</taxon>
        <taxon>Cyclostomata</taxon>
        <taxon>Myxini</taxon>
        <taxon>Myxiniformes</taxon>
        <taxon>Myxinidae</taxon>
        <taxon>Eptatretinae</taxon>
        <taxon>Eptatretus</taxon>
    </lineage>
</organism>
<evidence type="ECO:0000256" key="1">
    <source>
        <dbReference type="ARBA" id="ARBA00004123"/>
    </source>
</evidence>
<dbReference type="EC" id="2.7.7.19" evidence="4"/>
<protein>
    <recommendedName>
        <fullName evidence="8">Terminal nucleotidyltransferase 5B</fullName>
        <ecNumber evidence="4">2.7.7.19</ecNumber>
    </recommendedName>
    <alternativeName>
        <fullName evidence="9">Non-canonical poly(A) polymerase FAM46B</fullName>
    </alternativeName>
</protein>
<evidence type="ECO:0000256" key="2">
    <source>
        <dbReference type="ARBA" id="ARBA00004496"/>
    </source>
</evidence>
<dbReference type="GO" id="GO:0048255">
    <property type="term" value="P:mRNA stabilization"/>
    <property type="evidence" value="ECO:0007669"/>
    <property type="project" value="TreeGrafter"/>
</dbReference>
<dbReference type="InterPro" id="IPR012937">
    <property type="entry name" value="TET5"/>
</dbReference>
<evidence type="ECO:0000256" key="5">
    <source>
        <dbReference type="ARBA" id="ARBA00022490"/>
    </source>
</evidence>
<keyword evidence="7" id="KW-0539">Nucleus</keyword>
<dbReference type="Ensembl" id="ENSEBUT00000009327.1">
    <property type="protein sequence ID" value="ENSEBUP00000008815.1"/>
    <property type="gene ID" value="ENSEBUG00000005702.1"/>
</dbReference>
<evidence type="ECO:0000256" key="7">
    <source>
        <dbReference type="ARBA" id="ARBA00023242"/>
    </source>
</evidence>
<keyword evidence="5" id="KW-0963">Cytoplasm</keyword>
<comment type="similarity">
    <text evidence="3">Belongs to the TENT family.</text>
</comment>
<dbReference type="Proteomes" id="UP000694388">
    <property type="component" value="Unplaced"/>
</dbReference>
<dbReference type="AlphaFoldDB" id="A0A8C4Q240"/>
<evidence type="ECO:0000256" key="11">
    <source>
        <dbReference type="SAM" id="MobiDB-lite"/>
    </source>
</evidence>
<keyword evidence="6" id="KW-0808">Transferase</keyword>
<feature type="region of interest" description="Disordered" evidence="11">
    <location>
        <begin position="1"/>
        <end position="102"/>
    </location>
</feature>
<dbReference type="GO" id="GO:1990817">
    <property type="term" value="F:poly(A) RNA polymerase activity"/>
    <property type="evidence" value="ECO:0007669"/>
    <property type="project" value="UniProtKB-EC"/>
</dbReference>
<accession>A0A8C4Q240</accession>